<organism evidence="3 4">
    <name type="scientific">Marinobacterium marinum</name>
    <dbReference type="NCBI Taxonomy" id="2756129"/>
    <lineage>
        <taxon>Bacteria</taxon>
        <taxon>Pseudomonadati</taxon>
        <taxon>Pseudomonadota</taxon>
        <taxon>Gammaproteobacteria</taxon>
        <taxon>Oceanospirillales</taxon>
        <taxon>Oceanospirillaceae</taxon>
        <taxon>Marinobacterium</taxon>
    </lineage>
</organism>
<dbReference type="AlphaFoldDB" id="A0A7W2AAV9"/>
<dbReference type="Proteomes" id="UP000538931">
    <property type="component" value="Unassembled WGS sequence"/>
</dbReference>
<protein>
    <submittedName>
        <fullName evidence="3">Transferrin-binding protein-like solute binding protein</fullName>
    </submittedName>
</protein>
<keyword evidence="1" id="KW-0732">Signal</keyword>
<dbReference type="EMBL" id="JACEMT010000044">
    <property type="protein sequence ID" value="MBA4502301.1"/>
    <property type="molecule type" value="Genomic_DNA"/>
</dbReference>
<evidence type="ECO:0000313" key="4">
    <source>
        <dbReference type="Proteomes" id="UP000538931"/>
    </source>
</evidence>
<name>A0A7W2AAV9_9GAMM</name>
<feature type="signal peptide" evidence="1">
    <location>
        <begin position="1"/>
        <end position="19"/>
    </location>
</feature>
<dbReference type="InterPro" id="IPR001677">
    <property type="entry name" value="TbpB_B_D"/>
</dbReference>
<feature type="chain" id="PRO_5030523266" evidence="1">
    <location>
        <begin position="20"/>
        <end position="285"/>
    </location>
</feature>
<dbReference type="SUPFAM" id="SSF56925">
    <property type="entry name" value="OMPA-like"/>
    <property type="match status" value="1"/>
</dbReference>
<feature type="domain" description="Transferrin-binding protein B C-lobe/N-lobe beta-barrel" evidence="2">
    <location>
        <begin position="213"/>
        <end position="279"/>
    </location>
</feature>
<sequence length="285" mass="29117">MKKFLLVSAIALAASPAFAATDATKGGSSNTAYVQVGTGEILGAGVGIAMPATNPPTADVLAKVVSFEGGPIDKTDKAVSYAANGNGYIDIQGNKLSETWKHTIAGGAGVGTEIYAYRQIKEPMPNFPHFGGEVIAKVPGLAASNAVYFGEWAPWDGSTGTAHDPDLGMDSSLRTVFFVGENPTTSMPNLTNVAYDVVGIQKYNPDTQAGVYTGTLTANFSGTSGSITGTLNGVNFSGTSISDTGSFSNGSTISGKFYGNQAEALAGMYDTTGVANDMAFGGAQQ</sequence>
<dbReference type="InterPro" id="IPR011250">
    <property type="entry name" value="OMP/PagP_B-barrel"/>
</dbReference>
<comment type="caution">
    <text evidence="3">The sequence shown here is derived from an EMBL/GenBank/DDBJ whole genome shotgun (WGS) entry which is preliminary data.</text>
</comment>
<dbReference type="NCBIfam" id="NF041636">
    <property type="entry name" value="slam_lipo"/>
    <property type="match status" value="1"/>
</dbReference>
<dbReference type="InterPro" id="IPR054843">
    <property type="entry name" value="Slam_hemophilin_C"/>
</dbReference>
<reference evidence="3 4" key="1">
    <citation type="submission" date="2020-07" db="EMBL/GenBank/DDBJ databases">
        <title>Bacterium isolated from marien macroalgae.</title>
        <authorList>
            <person name="Zhu K."/>
            <person name="Lu D."/>
            <person name="Du Z."/>
        </authorList>
    </citation>
    <scope>NUCLEOTIDE SEQUENCE [LARGE SCALE GENOMIC DNA]</scope>
    <source>
        <strain evidence="3 4">3-1745</strain>
    </source>
</reference>
<dbReference type="Gene3D" id="2.40.160.90">
    <property type="match status" value="1"/>
</dbReference>
<dbReference type="RefSeq" id="WP_181738987.1">
    <property type="nucleotide sequence ID" value="NZ_JACEMT010000044.1"/>
</dbReference>
<accession>A0A7W2AAV9</accession>
<evidence type="ECO:0000259" key="2">
    <source>
        <dbReference type="Pfam" id="PF01298"/>
    </source>
</evidence>
<dbReference type="Pfam" id="PF01298">
    <property type="entry name" value="TbpB_B_D"/>
    <property type="match status" value="1"/>
</dbReference>
<keyword evidence="4" id="KW-1185">Reference proteome</keyword>
<proteinExistence type="predicted"/>
<gene>
    <name evidence="3" type="ORF">H1S06_08000</name>
</gene>
<evidence type="ECO:0000256" key="1">
    <source>
        <dbReference type="SAM" id="SignalP"/>
    </source>
</evidence>
<evidence type="ECO:0000313" key="3">
    <source>
        <dbReference type="EMBL" id="MBA4502301.1"/>
    </source>
</evidence>